<evidence type="ECO:0000313" key="1">
    <source>
        <dbReference type="EMBL" id="KAJ7670538.1"/>
    </source>
</evidence>
<organism evidence="1 2">
    <name type="scientific">Mycena rosella</name>
    <name type="common">Pink bonnet</name>
    <name type="synonym">Agaricus rosellus</name>
    <dbReference type="NCBI Taxonomy" id="1033263"/>
    <lineage>
        <taxon>Eukaryota</taxon>
        <taxon>Fungi</taxon>
        <taxon>Dikarya</taxon>
        <taxon>Basidiomycota</taxon>
        <taxon>Agaricomycotina</taxon>
        <taxon>Agaricomycetes</taxon>
        <taxon>Agaricomycetidae</taxon>
        <taxon>Agaricales</taxon>
        <taxon>Marasmiineae</taxon>
        <taxon>Mycenaceae</taxon>
        <taxon>Mycena</taxon>
    </lineage>
</organism>
<comment type="caution">
    <text evidence="1">The sequence shown here is derived from an EMBL/GenBank/DDBJ whole genome shotgun (WGS) entry which is preliminary data.</text>
</comment>
<evidence type="ECO:0000313" key="2">
    <source>
        <dbReference type="Proteomes" id="UP001221757"/>
    </source>
</evidence>
<reference evidence="1" key="1">
    <citation type="submission" date="2023-03" db="EMBL/GenBank/DDBJ databases">
        <title>Massive genome expansion in bonnet fungi (Mycena s.s.) driven by repeated elements and novel gene families across ecological guilds.</title>
        <authorList>
            <consortium name="Lawrence Berkeley National Laboratory"/>
            <person name="Harder C.B."/>
            <person name="Miyauchi S."/>
            <person name="Viragh M."/>
            <person name="Kuo A."/>
            <person name="Thoen E."/>
            <person name="Andreopoulos B."/>
            <person name="Lu D."/>
            <person name="Skrede I."/>
            <person name="Drula E."/>
            <person name="Henrissat B."/>
            <person name="Morin E."/>
            <person name="Kohler A."/>
            <person name="Barry K."/>
            <person name="LaButti K."/>
            <person name="Morin E."/>
            <person name="Salamov A."/>
            <person name="Lipzen A."/>
            <person name="Mereny Z."/>
            <person name="Hegedus B."/>
            <person name="Baldrian P."/>
            <person name="Stursova M."/>
            <person name="Weitz H."/>
            <person name="Taylor A."/>
            <person name="Grigoriev I.V."/>
            <person name="Nagy L.G."/>
            <person name="Martin F."/>
            <person name="Kauserud H."/>
        </authorList>
    </citation>
    <scope>NUCLEOTIDE SEQUENCE</scope>
    <source>
        <strain evidence="1">CBHHK067</strain>
    </source>
</reference>
<accession>A0AAD7CZ06</accession>
<dbReference type="Proteomes" id="UP001221757">
    <property type="component" value="Unassembled WGS sequence"/>
</dbReference>
<dbReference type="EMBL" id="JARKIE010000179">
    <property type="protein sequence ID" value="KAJ7670538.1"/>
    <property type="molecule type" value="Genomic_DNA"/>
</dbReference>
<keyword evidence="2" id="KW-1185">Reference proteome</keyword>
<dbReference type="AlphaFoldDB" id="A0AAD7CZ06"/>
<sequence>MCLAVIYECNFRGPEISNFLIPEINFLCISGPGILHLVPSVTWTCATSVQRVIRRQAEAASGGVDATVGPSLQVQLQALGETPRKKVVHTFKAKMIYCLQTVQWACGLPVGWGKCFRAESTPQVLSILNKIWEDAPEARPGFIAYDKACDLLRHIVTQDPNDLWLKTTKFIVDAWHYIGHRANNVLCRTRCNPAPTNGTQPDSILTDVDDNGIAHQMRAFNTETAEQLNSWLNDFESQLRQMTDVSYDFFVHVLMMIYAETVERRVQSKGRELSEEFWGQVNRDIVYV</sequence>
<gene>
    <name evidence="1" type="ORF">B0H17DRAFT_1141767</name>
</gene>
<name>A0AAD7CZ06_MYCRO</name>
<protein>
    <submittedName>
        <fullName evidence="1">Uncharacterized protein</fullName>
    </submittedName>
</protein>
<proteinExistence type="predicted"/>